<proteinExistence type="predicted"/>
<feature type="compositionally biased region" description="Polar residues" evidence="1">
    <location>
        <begin position="201"/>
        <end position="218"/>
    </location>
</feature>
<sequence>MGVGGKMRRQTTRASKSTVSSRRSIRSGYPVISTPDILDVTFSKKTRRKEPQLGNVSLSAHDSVGSSQSFIENNHHLKGDSAKFPCGRYSCEVRRLIKDSTAIMSCASEEAEKRLFNFGSNNNARTQHSPECIPEKNICNCHSTVRSRSRKDHSKLYKKNRTHNVLKDKKMTCRAVSKRPATQLSPEHHKLKAKVFIVDTTRNNTDPKPSTSKSSQETMGGAVGKDDFRPPVSDSRRSEVNFPGLFPSQQLNHSRLPRWMKSVLHGVSNMSRYLIRSPVASSIYSSVTDIPDASRLGSQTHFVIDDTSQNTAESISGGSLHRPSDVAQRVNSPGSPTTPNRLNSELLKPIPPSVLSFHASPPEALSCVTTSHSSATISPTQEVARSKGSIQSFRSAPFNWIGSGQSASRAHDQTSSNLSVPQEAHLQYETIDYV</sequence>
<feature type="compositionally biased region" description="Basic residues" evidence="1">
    <location>
        <begin position="1"/>
        <end position="11"/>
    </location>
</feature>
<protein>
    <submittedName>
        <fullName evidence="2">Uncharacterized protein</fullName>
    </submittedName>
</protein>
<gene>
    <name evidence="2" type="ORF">CSKR_105613</name>
</gene>
<name>A0A419PNN7_CLOSI</name>
<feature type="compositionally biased region" description="Polar residues" evidence="1">
    <location>
        <begin position="329"/>
        <end position="343"/>
    </location>
</feature>
<reference evidence="2 3" key="2">
    <citation type="journal article" date="2021" name="Genomics">
        <title>High-quality reference genome for Clonorchis sinensis.</title>
        <authorList>
            <person name="Young N.D."/>
            <person name="Stroehlein A.J."/>
            <person name="Kinkar L."/>
            <person name="Wang T."/>
            <person name="Sohn W.M."/>
            <person name="Chang B.C.H."/>
            <person name="Kaur P."/>
            <person name="Weisz D."/>
            <person name="Dudchenko O."/>
            <person name="Aiden E.L."/>
            <person name="Korhonen P.K."/>
            <person name="Gasser R.B."/>
        </authorList>
    </citation>
    <scope>NUCLEOTIDE SEQUENCE [LARGE SCALE GENOMIC DNA]</scope>
    <source>
        <strain evidence="2">Cs-k2</strain>
    </source>
</reference>
<comment type="caution">
    <text evidence="2">The sequence shown here is derived from an EMBL/GenBank/DDBJ whole genome shotgun (WGS) entry which is preliminary data.</text>
</comment>
<dbReference type="EMBL" id="NIRI02000042">
    <property type="protein sequence ID" value="KAG5451038.1"/>
    <property type="molecule type" value="Genomic_DNA"/>
</dbReference>
<evidence type="ECO:0000256" key="1">
    <source>
        <dbReference type="SAM" id="MobiDB-lite"/>
    </source>
</evidence>
<dbReference type="AlphaFoldDB" id="A0A419PNN7"/>
<dbReference type="Proteomes" id="UP000286415">
    <property type="component" value="Unassembled WGS sequence"/>
</dbReference>
<keyword evidence="3" id="KW-1185">Reference proteome</keyword>
<reference evidence="2 3" key="1">
    <citation type="journal article" date="2018" name="Biotechnol. Adv.">
        <title>Improved genomic resources and new bioinformatic workflow for the carcinogenic parasite Clonorchis sinensis: Biotechnological implications.</title>
        <authorList>
            <person name="Wang D."/>
            <person name="Korhonen P.K."/>
            <person name="Gasser R.B."/>
            <person name="Young N.D."/>
        </authorList>
    </citation>
    <scope>NUCLEOTIDE SEQUENCE [LARGE SCALE GENOMIC DNA]</scope>
    <source>
        <strain evidence="2">Cs-k2</strain>
    </source>
</reference>
<dbReference type="OrthoDB" id="10310347at2759"/>
<feature type="region of interest" description="Disordered" evidence="1">
    <location>
        <begin position="310"/>
        <end position="344"/>
    </location>
</feature>
<evidence type="ECO:0000313" key="3">
    <source>
        <dbReference type="Proteomes" id="UP000286415"/>
    </source>
</evidence>
<feature type="compositionally biased region" description="Polar residues" evidence="1">
    <location>
        <begin position="12"/>
        <end position="22"/>
    </location>
</feature>
<accession>A0A419PNN7</accession>
<feature type="region of interest" description="Disordered" evidence="1">
    <location>
        <begin position="1"/>
        <end position="26"/>
    </location>
</feature>
<dbReference type="InParanoid" id="A0A419PNN7"/>
<feature type="compositionally biased region" description="Basic and acidic residues" evidence="1">
    <location>
        <begin position="224"/>
        <end position="239"/>
    </location>
</feature>
<evidence type="ECO:0000313" key="2">
    <source>
        <dbReference type="EMBL" id="KAG5451038.1"/>
    </source>
</evidence>
<organism evidence="2 3">
    <name type="scientific">Clonorchis sinensis</name>
    <name type="common">Chinese liver fluke</name>
    <dbReference type="NCBI Taxonomy" id="79923"/>
    <lineage>
        <taxon>Eukaryota</taxon>
        <taxon>Metazoa</taxon>
        <taxon>Spiralia</taxon>
        <taxon>Lophotrochozoa</taxon>
        <taxon>Platyhelminthes</taxon>
        <taxon>Trematoda</taxon>
        <taxon>Digenea</taxon>
        <taxon>Opisthorchiida</taxon>
        <taxon>Opisthorchiata</taxon>
        <taxon>Opisthorchiidae</taxon>
        <taxon>Clonorchis</taxon>
    </lineage>
</organism>
<feature type="region of interest" description="Disordered" evidence="1">
    <location>
        <begin position="201"/>
        <end position="244"/>
    </location>
</feature>